<protein>
    <submittedName>
        <fullName evidence="1">DNA alkylation repair protein</fullName>
    </submittedName>
</protein>
<dbReference type="Pfam" id="PF08713">
    <property type="entry name" value="DNA_alkylation"/>
    <property type="match status" value="1"/>
</dbReference>
<dbReference type="AlphaFoldDB" id="A0A2Z4MDL3"/>
<accession>A0A2Z4MDL3</accession>
<dbReference type="RefSeq" id="WP_048031471.1">
    <property type="nucleotide sequence ID" value="NZ_CP030117.1"/>
</dbReference>
<reference evidence="1 2" key="1">
    <citation type="journal article" date="2015" name="Genome Announc.">
        <title>Draft Genome Sequence of Brevibacillus brevis DZQ7, a Plant Growth-Promoting Rhizobacterium with Broad-Spectrum Antimicrobial Activity.</title>
        <authorList>
            <person name="Hou Q."/>
            <person name="Wang C."/>
            <person name="Hou X."/>
            <person name="Xia Z."/>
            <person name="Ye J."/>
            <person name="Liu K."/>
            <person name="Liu H."/>
            <person name="Wang J."/>
            <person name="Guo H."/>
            <person name="Yu X."/>
            <person name="Yang Y."/>
            <person name="Du B."/>
            <person name="Ding Y."/>
        </authorList>
    </citation>
    <scope>NUCLEOTIDE SEQUENCE [LARGE SCALE GENOMIC DNA]</scope>
    <source>
        <strain evidence="1 2">DZQ7</strain>
    </source>
</reference>
<dbReference type="Proteomes" id="UP000036061">
    <property type="component" value="Chromosome"/>
</dbReference>
<sequence length="279" mass="31386">MPDSVRTRKGASKASLIPENVLALLHAGELESVNLTEWQAVDHIHLLRSVLPHVTLGAYVPQLVGHLEETGSTSGMKAIRLIGQEVLTILHKSGESTATSPVFLSLTTHKSDSVRCWSAYIIGLDNTLSLEEKLKQIRKLAADHHFGVREIAWMAIRDSLVHDLNHSIQLLNEWVLDTDENIRRFAVEATRPRGVWCKHIDALKNEPARCLPLLTQVKSDASKYVQDSVGNWLNDASKSQPDWVTQLCDEWLRISDTKETKRIVTKAKRTILKTQTEQK</sequence>
<dbReference type="SUPFAM" id="SSF48371">
    <property type="entry name" value="ARM repeat"/>
    <property type="match status" value="1"/>
</dbReference>
<dbReference type="EMBL" id="CP030117">
    <property type="protein sequence ID" value="AWX54617.1"/>
    <property type="molecule type" value="Genomic_DNA"/>
</dbReference>
<proteinExistence type="predicted"/>
<dbReference type="InterPro" id="IPR014825">
    <property type="entry name" value="DNA_alkylation"/>
</dbReference>
<gene>
    <name evidence="1" type="ORF">AB432_006075</name>
</gene>
<dbReference type="Gene3D" id="1.25.40.290">
    <property type="entry name" value="ARM repeat domains"/>
    <property type="match status" value="1"/>
</dbReference>
<dbReference type="InterPro" id="IPR016024">
    <property type="entry name" value="ARM-type_fold"/>
</dbReference>
<evidence type="ECO:0000313" key="2">
    <source>
        <dbReference type="Proteomes" id="UP000036061"/>
    </source>
</evidence>
<name>A0A2Z4MDL3_BREBE</name>
<evidence type="ECO:0000313" key="1">
    <source>
        <dbReference type="EMBL" id="AWX54617.1"/>
    </source>
</evidence>
<organism evidence="1 2">
    <name type="scientific">Brevibacillus brevis</name>
    <name type="common">Bacillus brevis</name>
    <dbReference type="NCBI Taxonomy" id="1393"/>
    <lineage>
        <taxon>Bacteria</taxon>
        <taxon>Bacillati</taxon>
        <taxon>Bacillota</taxon>
        <taxon>Bacilli</taxon>
        <taxon>Bacillales</taxon>
        <taxon>Paenibacillaceae</taxon>
        <taxon>Brevibacillus</taxon>
    </lineage>
</organism>